<name>A0A1M4ZCX1_9FIRM</name>
<feature type="domain" description="AB hydrolase-1" evidence="1">
    <location>
        <begin position="27"/>
        <end position="169"/>
    </location>
</feature>
<keyword evidence="3" id="KW-1185">Reference proteome</keyword>
<dbReference type="SUPFAM" id="SSF53474">
    <property type="entry name" value="alpha/beta-Hydrolases"/>
    <property type="match status" value="1"/>
</dbReference>
<dbReference type="PANTHER" id="PTHR43798">
    <property type="entry name" value="MONOACYLGLYCEROL LIPASE"/>
    <property type="match status" value="1"/>
</dbReference>
<accession>A0A1M4ZCX1</accession>
<protein>
    <submittedName>
        <fullName evidence="2">Pimeloyl-ACP methyl ester carboxylesterase</fullName>
    </submittedName>
</protein>
<dbReference type="EMBL" id="FQTU01000016">
    <property type="protein sequence ID" value="SHF15808.1"/>
    <property type="molecule type" value="Genomic_DNA"/>
</dbReference>
<evidence type="ECO:0000259" key="1">
    <source>
        <dbReference type="Pfam" id="PF00561"/>
    </source>
</evidence>
<dbReference type="InterPro" id="IPR029058">
    <property type="entry name" value="AB_hydrolase_fold"/>
</dbReference>
<dbReference type="Proteomes" id="UP000184251">
    <property type="component" value="Unassembled WGS sequence"/>
</dbReference>
<dbReference type="InterPro" id="IPR050266">
    <property type="entry name" value="AB_hydrolase_sf"/>
</dbReference>
<organism evidence="2 3">
    <name type="scientific">Alkalibacter saccharofermentans DSM 14828</name>
    <dbReference type="NCBI Taxonomy" id="1120975"/>
    <lineage>
        <taxon>Bacteria</taxon>
        <taxon>Bacillati</taxon>
        <taxon>Bacillota</taxon>
        <taxon>Clostridia</taxon>
        <taxon>Eubacteriales</taxon>
        <taxon>Eubacteriaceae</taxon>
        <taxon>Alkalibacter</taxon>
    </lineage>
</organism>
<dbReference type="AlphaFoldDB" id="A0A1M4ZCX1"/>
<sequence length="270" mass="30580">MDKQIKTFKGSGVEIEYLLTGELNAEAVMFVHGAGTNLRQFFAQHEHFSDKYKTLSVSLRGHGLSGHPKVKCGENYSLEKNRDDLIELLEHLNIQKIHFVGNSAGGVIGFYLLKARPDLLSSLTTFGTVGELKYSTSMTRIIAGIDKAMLRWNPRRYLNFLSKNTSKYESVQKEIFEMFMMSTEAIPYIRENLGNYSCLDVINRMTIPYLLIRGEQDKEINSKLTSTLEALAANNKSRVVEIEKAGHIANLDKSEEFNKILAGFWSQIEV</sequence>
<dbReference type="Pfam" id="PF00561">
    <property type="entry name" value="Abhydrolase_1"/>
    <property type="match status" value="1"/>
</dbReference>
<gene>
    <name evidence="2" type="ORF">SAMN02746064_02017</name>
</gene>
<dbReference type="STRING" id="1120975.SAMN02746064_02017"/>
<evidence type="ECO:0000313" key="3">
    <source>
        <dbReference type="Proteomes" id="UP000184251"/>
    </source>
</evidence>
<evidence type="ECO:0000313" key="2">
    <source>
        <dbReference type="EMBL" id="SHF15808.1"/>
    </source>
</evidence>
<dbReference type="RefSeq" id="WP_073271603.1">
    <property type="nucleotide sequence ID" value="NZ_FQTU01000016.1"/>
</dbReference>
<reference evidence="2 3" key="1">
    <citation type="submission" date="2016-11" db="EMBL/GenBank/DDBJ databases">
        <authorList>
            <person name="Jaros S."/>
            <person name="Januszkiewicz K."/>
            <person name="Wedrychowicz H."/>
        </authorList>
    </citation>
    <scope>NUCLEOTIDE SEQUENCE [LARGE SCALE GENOMIC DNA]</scope>
    <source>
        <strain evidence="2 3">DSM 14828</strain>
    </source>
</reference>
<dbReference type="InterPro" id="IPR000073">
    <property type="entry name" value="AB_hydrolase_1"/>
</dbReference>
<dbReference type="OrthoDB" id="9775557at2"/>
<dbReference type="Gene3D" id="3.40.50.1820">
    <property type="entry name" value="alpha/beta hydrolase"/>
    <property type="match status" value="1"/>
</dbReference>
<proteinExistence type="predicted"/>